<dbReference type="Pfam" id="PF00474">
    <property type="entry name" value="SSF"/>
    <property type="match status" value="1"/>
</dbReference>
<feature type="transmembrane region" description="Helical" evidence="8">
    <location>
        <begin position="130"/>
        <end position="152"/>
    </location>
</feature>
<feature type="transmembrane region" description="Helical" evidence="8">
    <location>
        <begin position="164"/>
        <end position="183"/>
    </location>
</feature>
<evidence type="ECO:0000313" key="10">
    <source>
        <dbReference type="Proteomes" id="UP000710849"/>
    </source>
</evidence>
<feature type="transmembrane region" description="Helical" evidence="8">
    <location>
        <begin position="453"/>
        <end position="472"/>
    </location>
</feature>
<feature type="transmembrane region" description="Helical" evidence="8">
    <location>
        <begin position="190"/>
        <end position="212"/>
    </location>
</feature>
<evidence type="ECO:0000256" key="2">
    <source>
        <dbReference type="ARBA" id="ARBA00006434"/>
    </source>
</evidence>
<organism evidence="9 10">
    <name type="scientific">Botrytis byssoidea</name>
    <dbReference type="NCBI Taxonomy" id="139641"/>
    <lineage>
        <taxon>Eukaryota</taxon>
        <taxon>Fungi</taxon>
        <taxon>Dikarya</taxon>
        <taxon>Ascomycota</taxon>
        <taxon>Pezizomycotina</taxon>
        <taxon>Leotiomycetes</taxon>
        <taxon>Helotiales</taxon>
        <taxon>Sclerotiniaceae</taxon>
        <taxon>Botrytis</taxon>
    </lineage>
</organism>
<evidence type="ECO:0000313" key="9">
    <source>
        <dbReference type="EMBL" id="KAF7952406.1"/>
    </source>
</evidence>
<dbReference type="GO" id="GO:0005886">
    <property type="term" value="C:plasma membrane"/>
    <property type="evidence" value="ECO:0007669"/>
    <property type="project" value="TreeGrafter"/>
</dbReference>
<accession>A0A9P5IVF9</accession>
<dbReference type="PROSITE" id="PS50283">
    <property type="entry name" value="NA_SOLUT_SYMP_3"/>
    <property type="match status" value="1"/>
</dbReference>
<feature type="transmembrane region" description="Helical" evidence="8">
    <location>
        <begin position="492"/>
        <end position="513"/>
    </location>
</feature>
<dbReference type="PANTHER" id="PTHR46154">
    <property type="match status" value="1"/>
</dbReference>
<dbReference type="GeneID" id="62145492"/>
<keyword evidence="5 8" id="KW-0472">Membrane</keyword>
<dbReference type="InterPro" id="IPR001734">
    <property type="entry name" value="Na/solute_symporter"/>
</dbReference>
<dbReference type="InterPro" id="IPR031155">
    <property type="entry name" value="DUR"/>
</dbReference>
<comment type="similarity">
    <text evidence="2 6">Belongs to the sodium:solute symporter (SSF) (TC 2.A.21) family.</text>
</comment>
<evidence type="ECO:0000256" key="4">
    <source>
        <dbReference type="ARBA" id="ARBA00022989"/>
    </source>
</evidence>
<feature type="transmembrane region" description="Helical" evidence="8">
    <location>
        <begin position="53"/>
        <end position="70"/>
    </location>
</feature>
<keyword evidence="3 8" id="KW-0812">Transmembrane</keyword>
<evidence type="ECO:0000256" key="6">
    <source>
        <dbReference type="RuleBase" id="RU362091"/>
    </source>
</evidence>
<feature type="transmembrane region" description="Helical" evidence="8">
    <location>
        <begin position="604"/>
        <end position="625"/>
    </location>
</feature>
<evidence type="ECO:0000256" key="8">
    <source>
        <dbReference type="SAM" id="Phobius"/>
    </source>
</evidence>
<dbReference type="AlphaFoldDB" id="A0A9P5IVF9"/>
<evidence type="ECO:0008006" key="11">
    <source>
        <dbReference type="Google" id="ProtNLM"/>
    </source>
</evidence>
<keyword evidence="4 8" id="KW-1133">Transmembrane helix</keyword>
<feature type="transmembrane region" description="Helical" evidence="8">
    <location>
        <begin position="250"/>
        <end position="272"/>
    </location>
</feature>
<protein>
    <recommendedName>
        <fullName evidence="11">Urea active transporter</fullName>
    </recommendedName>
</protein>
<dbReference type="CDD" id="cd11476">
    <property type="entry name" value="SLC5sbd_DUR3"/>
    <property type="match status" value="1"/>
</dbReference>
<dbReference type="InterPro" id="IPR038377">
    <property type="entry name" value="Na/Glc_symporter_sf"/>
</dbReference>
<evidence type="ECO:0000256" key="1">
    <source>
        <dbReference type="ARBA" id="ARBA00004141"/>
    </source>
</evidence>
<reference evidence="9 10" key="1">
    <citation type="journal article" date="2020" name="Genome Biol. Evol.">
        <title>Comparative genomics of Sclerotiniaceae.</title>
        <authorList>
            <person name="Valero Jimenez C.A."/>
            <person name="Steentjes M."/>
            <person name="Scholten O.E."/>
            <person name="Van Kan J.A.L."/>
        </authorList>
    </citation>
    <scope>NUCLEOTIDE SEQUENCE [LARGE SCALE GENOMIC DNA]</scope>
    <source>
        <strain evidence="9 10">MUCL 94</strain>
    </source>
</reference>
<dbReference type="PANTHER" id="PTHR46154:SF3">
    <property type="entry name" value="DUR32P"/>
    <property type="match status" value="1"/>
</dbReference>
<feature type="transmembrane region" description="Helical" evidence="8">
    <location>
        <begin position="396"/>
        <end position="415"/>
    </location>
</feature>
<feature type="transmembrane region" description="Helical" evidence="8">
    <location>
        <begin position="427"/>
        <end position="446"/>
    </location>
</feature>
<feature type="transmembrane region" description="Helical" evidence="8">
    <location>
        <begin position="284"/>
        <end position="309"/>
    </location>
</feature>
<dbReference type="RefSeq" id="XP_038736972.1">
    <property type="nucleotide sequence ID" value="XM_038872414.1"/>
</dbReference>
<gene>
    <name evidence="9" type="ORF">EAE97_001903</name>
</gene>
<feature type="transmembrane region" description="Helical" evidence="8">
    <location>
        <begin position="637"/>
        <end position="662"/>
    </location>
</feature>
<dbReference type="Gene3D" id="1.20.1730.10">
    <property type="entry name" value="Sodium/glucose cotransporter"/>
    <property type="match status" value="1"/>
</dbReference>
<dbReference type="GO" id="GO:0015204">
    <property type="term" value="F:urea transmembrane transporter activity"/>
    <property type="evidence" value="ECO:0007669"/>
    <property type="project" value="InterPro"/>
</dbReference>
<evidence type="ECO:0000256" key="7">
    <source>
        <dbReference type="SAM" id="MobiDB-lite"/>
    </source>
</evidence>
<feature type="transmembrane region" description="Helical" evidence="8">
    <location>
        <begin position="12"/>
        <end position="32"/>
    </location>
</feature>
<proteinExistence type="inferred from homology"/>
<sequence>MAVQLLTQADGYGIIVGLSILFCLIILAAVRIQKRYLSEDSDQSEMFMVANRSVGTGLTASAVFSSWMWINESVFSAAYTYKWGIALPIWWASGLSFQIALMAVLGIVAKLRVPYAHTSLEFIRMRYGNYAHWIFIVLNLINNIFGCGSMILAGAQLVTGMTGMHVVAACVLIPAGVVIYTAVGGLKATFLTDFLHTTVALVLLIYFSLAVLSNEHIGGISGLYEKVKATDDYIPGNYEGSLLTMKSKSAVLFGLVLKFGNLALVLMDTAFWQKSFASEVHSTVPAYDLVSIVIIAIPWCTGTIIGLSARAIEKTPIWFDYPNTLTITQVNSGMVMPYVLRSLLGKGATTGLLVLVFMAITSTVSSSMIAVSSIISLDFFRTYINPAASDRKTLKVSHWGVVFHGCFMAGFAIMLEYAGATNNWSTYFRPIIACPGILPMIFTLLWSRQTKLAAILAPILGLMSGVATWLSLSWYWSGALNIQTTQVQIPGLYGAIVSFFSPGIYSVVISLIWPSKFDWREFLRIGLIEDKSQANSSLTSKIPSNEAVNQVAHAGDESKKESYTTSGDEAGPTSPPSIIPNSQLPLDDVVHPFGDEIIKHINKWLKIASIFFVVNVLVTIVLWPIPLYRDWIFTKSFFSGWIVMAIVWHFFAILAVVVYPIWDGMIEIVRVAKGMKGEWKR</sequence>
<feature type="region of interest" description="Disordered" evidence="7">
    <location>
        <begin position="555"/>
        <end position="575"/>
    </location>
</feature>
<feature type="transmembrane region" description="Helical" evidence="8">
    <location>
        <begin position="90"/>
        <end position="109"/>
    </location>
</feature>
<name>A0A9P5IVF9_9HELO</name>
<dbReference type="Proteomes" id="UP000710849">
    <property type="component" value="Unassembled WGS sequence"/>
</dbReference>
<dbReference type="EMBL" id="RCSW01000003">
    <property type="protein sequence ID" value="KAF7952406.1"/>
    <property type="molecule type" value="Genomic_DNA"/>
</dbReference>
<comment type="caution">
    <text evidence="9">The sequence shown here is derived from an EMBL/GenBank/DDBJ whole genome shotgun (WGS) entry which is preliminary data.</text>
</comment>
<comment type="subcellular location">
    <subcellularLocation>
        <location evidence="1">Membrane</location>
        <topology evidence="1">Multi-pass membrane protein</topology>
    </subcellularLocation>
</comment>
<feature type="transmembrane region" description="Helical" evidence="8">
    <location>
        <begin position="352"/>
        <end position="375"/>
    </location>
</feature>
<evidence type="ECO:0000256" key="3">
    <source>
        <dbReference type="ARBA" id="ARBA00022692"/>
    </source>
</evidence>
<evidence type="ECO:0000256" key="5">
    <source>
        <dbReference type="ARBA" id="ARBA00023136"/>
    </source>
</evidence>
<keyword evidence="10" id="KW-1185">Reference proteome</keyword>